<dbReference type="EMBL" id="JAGETZ010000015">
    <property type="protein sequence ID" value="MBO2012087.1"/>
    <property type="molecule type" value="Genomic_DNA"/>
</dbReference>
<gene>
    <name evidence="1" type="ORF">J4E00_23685</name>
</gene>
<accession>A0ABS3QLF6</accession>
<evidence type="ECO:0000313" key="2">
    <source>
        <dbReference type="Proteomes" id="UP000664369"/>
    </source>
</evidence>
<reference evidence="1 2" key="1">
    <citation type="submission" date="2021-03" db="EMBL/GenBank/DDBJ databases">
        <authorList>
            <person name="Kim M.K."/>
        </authorList>
    </citation>
    <scope>NUCLEOTIDE SEQUENCE [LARGE SCALE GENOMIC DNA]</scope>
    <source>
        <strain evidence="1 2">BT442</strain>
    </source>
</reference>
<protein>
    <submittedName>
        <fullName evidence="1">Glycogen debranching protein</fullName>
    </submittedName>
</protein>
<sequence>MKYFGRLAPAFLVCTLTPACQQSRPTAAVPIWQSGEYALYADSVVQGRYTARALSRTQLASNYQSLANAFQDPRITFKFSINGKDNELPPGQDNVFLALPTTAGATLETPLIPFGQRYVDPRPTPAKTYLAPNTRLKIRLDLRPVLAAFKKDGFYTTFKGEKLYQQDFKQVFIAGSAAPLSLDFDNLINKPELEMKDADGDGIFEVTLTLNQPAAAQTTAQQWNKTINTADFPQYSSDYPLTDALYNLALEEARRAVEPDSTLRTGKEWAGVWTRDVSYSIILAQASLQPKVAMKSLLR</sequence>
<proteinExistence type="predicted"/>
<dbReference type="Proteomes" id="UP000664369">
    <property type="component" value="Unassembled WGS sequence"/>
</dbReference>
<keyword evidence="2" id="KW-1185">Reference proteome</keyword>
<organism evidence="1 2">
    <name type="scientific">Hymenobacter negativus</name>
    <dbReference type="NCBI Taxonomy" id="2795026"/>
    <lineage>
        <taxon>Bacteria</taxon>
        <taxon>Pseudomonadati</taxon>
        <taxon>Bacteroidota</taxon>
        <taxon>Cytophagia</taxon>
        <taxon>Cytophagales</taxon>
        <taxon>Hymenobacteraceae</taxon>
        <taxon>Hymenobacter</taxon>
    </lineage>
</organism>
<feature type="non-terminal residue" evidence="1">
    <location>
        <position position="299"/>
    </location>
</feature>
<name>A0ABS3QLF6_9BACT</name>
<evidence type="ECO:0000313" key="1">
    <source>
        <dbReference type="EMBL" id="MBO2012087.1"/>
    </source>
</evidence>
<comment type="caution">
    <text evidence="1">The sequence shown here is derived from an EMBL/GenBank/DDBJ whole genome shotgun (WGS) entry which is preliminary data.</text>
</comment>